<keyword evidence="2" id="KW-0456">Lyase</keyword>
<comment type="similarity">
    <text evidence="3">Belongs to the peptidase C56 family. HSP31-like subfamily.</text>
</comment>
<keyword evidence="1" id="KW-0346">Stress response</keyword>
<gene>
    <name evidence="5" type="ORF">ACFOEN_13710</name>
</gene>
<organism evidence="5 6">
    <name type="scientific">Piscinibacterium candidicorallinum</name>
    <dbReference type="NCBI Taxonomy" id="1793872"/>
    <lineage>
        <taxon>Bacteria</taxon>
        <taxon>Pseudomonadati</taxon>
        <taxon>Pseudomonadota</taxon>
        <taxon>Betaproteobacteria</taxon>
        <taxon>Burkholderiales</taxon>
        <taxon>Piscinibacterium</taxon>
    </lineage>
</organism>
<dbReference type="SUPFAM" id="SSF52317">
    <property type="entry name" value="Class I glutamine amidotransferase-like"/>
    <property type="match status" value="1"/>
</dbReference>
<evidence type="ECO:0000259" key="4">
    <source>
        <dbReference type="Pfam" id="PF01965"/>
    </source>
</evidence>
<dbReference type="PANTHER" id="PTHR48094">
    <property type="entry name" value="PROTEIN/NUCLEIC ACID DEGLYCASE DJ-1-RELATED"/>
    <property type="match status" value="1"/>
</dbReference>
<comment type="caution">
    <text evidence="5">The sequence shown here is derived from an EMBL/GenBank/DDBJ whole genome shotgun (WGS) entry which is preliminary data.</text>
</comment>
<dbReference type="RefSeq" id="WP_377304847.1">
    <property type="nucleotide sequence ID" value="NZ_CP180191.1"/>
</dbReference>
<sequence length="240" mass="24626">MATSTPRILVLTTSHAQLGATGKPTGVWLEELALPMQWLAQQGASLSLASVAGGAIPLDPASLPPVDAPHPEPRQRFLREHADLLADSPAAAQLHADAFDALFLPGGHGTVWDLPDGAAPLVEAFYAAGKPIAAVCHGPAGLVGARRPDGQPLVSGLRVNAFTDHEERLAGLDQVVPFLLESRLSALGARFEAGPAWAPYCTQDVGDSGSVIITGQNPASSPAVAQALWTALAGGEPLAA</sequence>
<evidence type="ECO:0000256" key="2">
    <source>
        <dbReference type="ARBA" id="ARBA00023239"/>
    </source>
</evidence>
<dbReference type="InterPro" id="IPR029062">
    <property type="entry name" value="Class_I_gatase-like"/>
</dbReference>
<dbReference type="Proteomes" id="UP001595556">
    <property type="component" value="Unassembled WGS sequence"/>
</dbReference>
<dbReference type="InterPro" id="IPR002818">
    <property type="entry name" value="DJ-1/PfpI"/>
</dbReference>
<reference evidence="6" key="1">
    <citation type="journal article" date="2019" name="Int. J. Syst. Evol. Microbiol.">
        <title>The Global Catalogue of Microorganisms (GCM) 10K type strain sequencing project: providing services to taxonomists for standard genome sequencing and annotation.</title>
        <authorList>
            <consortium name="The Broad Institute Genomics Platform"/>
            <consortium name="The Broad Institute Genome Sequencing Center for Infectious Disease"/>
            <person name="Wu L."/>
            <person name="Ma J."/>
        </authorList>
    </citation>
    <scope>NUCLEOTIDE SEQUENCE [LARGE SCALE GENOMIC DNA]</scope>
    <source>
        <strain evidence="6">KCTC 52168</strain>
    </source>
</reference>
<keyword evidence="6" id="KW-1185">Reference proteome</keyword>
<dbReference type="Pfam" id="PF01965">
    <property type="entry name" value="DJ-1_PfpI"/>
    <property type="match status" value="1"/>
</dbReference>
<dbReference type="InterPro" id="IPR050325">
    <property type="entry name" value="Prot/Nucl_acid_deglycase"/>
</dbReference>
<evidence type="ECO:0000313" key="5">
    <source>
        <dbReference type="EMBL" id="MFC3148684.1"/>
    </source>
</evidence>
<accession>A0ABV7H437</accession>
<evidence type="ECO:0000313" key="6">
    <source>
        <dbReference type="Proteomes" id="UP001595556"/>
    </source>
</evidence>
<dbReference type="Gene3D" id="3.40.50.880">
    <property type="match status" value="1"/>
</dbReference>
<proteinExistence type="inferred from homology"/>
<dbReference type="EMBL" id="JBHRTI010000007">
    <property type="protein sequence ID" value="MFC3148684.1"/>
    <property type="molecule type" value="Genomic_DNA"/>
</dbReference>
<dbReference type="CDD" id="cd03141">
    <property type="entry name" value="GATase1_Hsp31_like"/>
    <property type="match status" value="1"/>
</dbReference>
<dbReference type="PANTHER" id="PTHR48094:SF11">
    <property type="entry name" value="GLUTATHIONE-INDEPENDENT GLYOXALASE HSP31-RELATED"/>
    <property type="match status" value="1"/>
</dbReference>
<protein>
    <submittedName>
        <fullName evidence="5">Type 1 glutamine amidotransferase domain-containing protein</fullName>
    </submittedName>
</protein>
<keyword evidence="5" id="KW-0315">Glutamine amidotransferase</keyword>
<feature type="domain" description="DJ-1/PfpI" evidence="4">
    <location>
        <begin position="31"/>
        <end position="146"/>
    </location>
</feature>
<name>A0ABV7H437_9BURK</name>
<evidence type="ECO:0000256" key="3">
    <source>
        <dbReference type="ARBA" id="ARBA00038493"/>
    </source>
</evidence>
<evidence type="ECO:0000256" key="1">
    <source>
        <dbReference type="ARBA" id="ARBA00023016"/>
    </source>
</evidence>